<evidence type="ECO:0000313" key="1">
    <source>
        <dbReference type="EMBL" id="KAJ7571143.1"/>
    </source>
</evidence>
<organism evidence="1 2">
    <name type="scientific">Diphasiastrum complanatum</name>
    <name type="common">Issler's clubmoss</name>
    <name type="synonym">Lycopodium complanatum</name>
    <dbReference type="NCBI Taxonomy" id="34168"/>
    <lineage>
        <taxon>Eukaryota</taxon>
        <taxon>Viridiplantae</taxon>
        <taxon>Streptophyta</taxon>
        <taxon>Embryophyta</taxon>
        <taxon>Tracheophyta</taxon>
        <taxon>Lycopodiopsida</taxon>
        <taxon>Lycopodiales</taxon>
        <taxon>Lycopodiaceae</taxon>
        <taxon>Lycopodioideae</taxon>
        <taxon>Diphasiastrum</taxon>
    </lineage>
</organism>
<name>A0ACC2EXA8_DIPCM</name>
<keyword evidence="2" id="KW-1185">Reference proteome</keyword>
<evidence type="ECO:0000313" key="2">
    <source>
        <dbReference type="Proteomes" id="UP001162992"/>
    </source>
</evidence>
<comment type="caution">
    <text evidence="1">The sequence shown here is derived from an EMBL/GenBank/DDBJ whole genome shotgun (WGS) entry which is preliminary data.</text>
</comment>
<protein>
    <submittedName>
        <fullName evidence="1">Uncharacterized protein</fullName>
    </submittedName>
</protein>
<dbReference type="EMBL" id="CM055092">
    <property type="protein sequence ID" value="KAJ7571143.1"/>
    <property type="molecule type" value="Genomic_DNA"/>
</dbReference>
<accession>A0ACC2EXA8</accession>
<dbReference type="Proteomes" id="UP001162992">
    <property type="component" value="Chromosome 1"/>
</dbReference>
<sequence length="271" mass="29988">MFFGDRTMDRFMALSASLATLLLLSYYQGSQARYSSEPSWRHWRHWNEAHATFYGGSDAAGTMDGACGYGNLYSQGYGKNTAALSTVLFKNGAACGGCYEIKCWNDTQWCNPGNPSVFITATNLCPPNDALPNDNGGWCNIPREHFDMSQPAFSQIAFWRAGIVPVLYRRVPCHKDGGMRFTINGNPWFNLVLISNVGGVGDISAVSVKGSETGWIPMKRNWGQNWECDTVLVGQSLSFHVTTADGKNITSYDVAPLDWQFGQTFSGKQFY</sequence>
<reference evidence="2" key="1">
    <citation type="journal article" date="2024" name="Proc. Natl. Acad. Sci. U.S.A.">
        <title>Extraordinary preservation of gene collinearity over three hundred million years revealed in homosporous lycophytes.</title>
        <authorList>
            <person name="Li C."/>
            <person name="Wickell D."/>
            <person name="Kuo L.Y."/>
            <person name="Chen X."/>
            <person name="Nie B."/>
            <person name="Liao X."/>
            <person name="Peng D."/>
            <person name="Ji J."/>
            <person name="Jenkins J."/>
            <person name="Williams M."/>
            <person name="Shu S."/>
            <person name="Plott C."/>
            <person name="Barry K."/>
            <person name="Rajasekar S."/>
            <person name="Grimwood J."/>
            <person name="Han X."/>
            <person name="Sun S."/>
            <person name="Hou Z."/>
            <person name="He W."/>
            <person name="Dai G."/>
            <person name="Sun C."/>
            <person name="Schmutz J."/>
            <person name="Leebens-Mack J.H."/>
            <person name="Li F.W."/>
            <person name="Wang L."/>
        </authorList>
    </citation>
    <scope>NUCLEOTIDE SEQUENCE [LARGE SCALE GENOMIC DNA]</scope>
    <source>
        <strain evidence="2">cv. PW_Plant_1</strain>
    </source>
</reference>
<proteinExistence type="predicted"/>
<gene>
    <name evidence="1" type="ORF">O6H91_01G151200</name>
</gene>